<name>A0A6C0GE12_9BACT</name>
<sequence length="234" mass="26694">MKKIIFFSIIFFTIYGPLQAQESKTIRVKSGNDPVRVIPMSDKYRFARFTDGKIYYVNSVSAGKLNYSILLGEIHFIGPKQDTLSLANEQLIKKVSIGESNFYYAKEKGYVEEIADFNNIKLGISQIIHMVNSEKEGAYDQSTGVASIRSYKSLATGNSSLQRLQLKGDILLAKRVNYFLIDQNSRIHIASKANFLKVYAKHKKMIATYIKQEMIDFKSEKDLRKLLSFCNQLS</sequence>
<dbReference type="EMBL" id="CP048222">
    <property type="protein sequence ID" value="QHT66064.1"/>
    <property type="molecule type" value="Genomic_DNA"/>
</dbReference>
<accession>A0A6C0GE12</accession>
<gene>
    <name evidence="1" type="ORF">GXP67_04975</name>
</gene>
<dbReference type="RefSeq" id="WP_162442137.1">
    <property type="nucleotide sequence ID" value="NZ_CP048222.1"/>
</dbReference>
<dbReference type="AlphaFoldDB" id="A0A6C0GE12"/>
<dbReference type="KEGG" id="rhoz:GXP67_04975"/>
<protein>
    <submittedName>
        <fullName evidence="1">Uncharacterized protein</fullName>
    </submittedName>
</protein>
<proteinExistence type="predicted"/>
<keyword evidence="2" id="KW-1185">Reference proteome</keyword>
<evidence type="ECO:0000313" key="1">
    <source>
        <dbReference type="EMBL" id="QHT66064.1"/>
    </source>
</evidence>
<dbReference type="Proteomes" id="UP000480178">
    <property type="component" value="Chromosome"/>
</dbReference>
<organism evidence="1 2">
    <name type="scientific">Rhodocytophaga rosea</name>
    <dbReference type="NCBI Taxonomy" id="2704465"/>
    <lineage>
        <taxon>Bacteria</taxon>
        <taxon>Pseudomonadati</taxon>
        <taxon>Bacteroidota</taxon>
        <taxon>Cytophagia</taxon>
        <taxon>Cytophagales</taxon>
        <taxon>Rhodocytophagaceae</taxon>
        <taxon>Rhodocytophaga</taxon>
    </lineage>
</organism>
<evidence type="ECO:0000313" key="2">
    <source>
        <dbReference type="Proteomes" id="UP000480178"/>
    </source>
</evidence>
<reference evidence="1 2" key="1">
    <citation type="submission" date="2020-01" db="EMBL/GenBank/DDBJ databases">
        <authorList>
            <person name="Kim M.K."/>
        </authorList>
    </citation>
    <scope>NUCLEOTIDE SEQUENCE [LARGE SCALE GENOMIC DNA]</scope>
    <source>
        <strain evidence="1 2">172606-1</strain>
    </source>
</reference>